<dbReference type="FunFam" id="2.40.30.170:FF:000010">
    <property type="entry name" value="Efflux RND transporter periplasmic adaptor subunit"/>
    <property type="match status" value="1"/>
</dbReference>
<dbReference type="Gene3D" id="2.40.50.100">
    <property type="match status" value="1"/>
</dbReference>
<dbReference type="NCBIfam" id="TIGR01730">
    <property type="entry name" value="RND_mfp"/>
    <property type="match status" value="1"/>
</dbReference>
<dbReference type="PANTHER" id="PTHR30469:SF11">
    <property type="entry name" value="BLL4320 PROTEIN"/>
    <property type="match status" value="1"/>
</dbReference>
<comment type="caution">
    <text evidence="6">The sequence shown here is derived from an EMBL/GenBank/DDBJ whole genome shotgun (WGS) entry which is preliminary data.</text>
</comment>
<dbReference type="Pfam" id="PF25954">
    <property type="entry name" value="Beta-barrel_RND_2"/>
    <property type="match status" value="1"/>
</dbReference>
<gene>
    <name evidence="6" type="ORF">CDV52_07055</name>
    <name evidence="5" type="ORF">CDV53_04320</name>
</gene>
<feature type="compositionally biased region" description="Low complexity" evidence="2">
    <location>
        <begin position="410"/>
        <end position="424"/>
    </location>
</feature>
<protein>
    <submittedName>
        <fullName evidence="6">Efflux transporter periplasmic adaptor subunit</fullName>
    </submittedName>
</protein>
<feature type="domain" description="Multidrug resistance protein MdtA-like C-terminal permuted SH3" evidence="4">
    <location>
        <begin position="280"/>
        <end position="345"/>
    </location>
</feature>
<comment type="similarity">
    <text evidence="1">Belongs to the membrane fusion protein (MFP) (TC 8.A.1) family.</text>
</comment>
<dbReference type="Proteomes" id="UP000214673">
    <property type="component" value="Unassembled WGS sequence"/>
</dbReference>
<feature type="domain" description="CusB-like beta-barrel" evidence="3">
    <location>
        <begin position="202"/>
        <end position="273"/>
    </location>
</feature>
<dbReference type="EMBL" id="NIPX01000006">
    <property type="protein sequence ID" value="OWJ84769.1"/>
    <property type="molecule type" value="Genomic_DNA"/>
</dbReference>
<dbReference type="EMBL" id="NIPV01000013">
    <property type="protein sequence ID" value="OWJ78024.1"/>
    <property type="molecule type" value="Genomic_DNA"/>
</dbReference>
<evidence type="ECO:0000313" key="5">
    <source>
        <dbReference type="EMBL" id="OWJ78024.1"/>
    </source>
</evidence>
<evidence type="ECO:0000313" key="7">
    <source>
        <dbReference type="Proteomes" id="UP000196640"/>
    </source>
</evidence>
<dbReference type="RefSeq" id="WP_088233505.1">
    <property type="nucleotide sequence ID" value="NZ_CALUEG010000030.1"/>
</dbReference>
<reference evidence="7 8" key="1">
    <citation type="submission" date="2016-11" db="EMBL/GenBank/DDBJ databases">
        <title>Comparison of Traditional DNA-DNA Hybridization with In Silico Genomic Analysis.</title>
        <authorList>
            <person name="Nicholson A.C."/>
            <person name="Sammons S."/>
            <person name="Humrighouse B.W."/>
            <person name="Graziano J."/>
            <person name="Lasker B."/>
            <person name="Whitney A.M."/>
            <person name="Mcquiston J.R."/>
        </authorList>
    </citation>
    <scope>NUCLEOTIDE SEQUENCE [LARGE SCALE GENOMIC DNA]</scope>
    <source>
        <strain evidence="5 8">H1892</strain>
        <strain evidence="6 7">H2381</strain>
    </source>
</reference>
<dbReference type="Gene3D" id="2.40.30.170">
    <property type="match status" value="1"/>
</dbReference>
<evidence type="ECO:0000256" key="1">
    <source>
        <dbReference type="ARBA" id="ARBA00009477"/>
    </source>
</evidence>
<feature type="region of interest" description="Disordered" evidence="2">
    <location>
        <begin position="373"/>
        <end position="448"/>
    </location>
</feature>
<accession>A0A225CV46</accession>
<dbReference type="Gene3D" id="1.10.287.470">
    <property type="entry name" value="Helix hairpin bin"/>
    <property type="match status" value="1"/>
</dbReference>
<dbReference type="OrthoDB" id="9806939at2"/>
<name>A0A225CV46_9RHOB</name>
<dbReference type="InterPro" id="IPR006143">
    <property type="entry name" value="RND_pump_MFP"/>
</dbReference>
<dbReference type="Gene3D" id="2.40.420.20">
    <property type="match status" value="1"/>
</dbReference>
<feature type="compositionally biased region" description="Gly residues" evidence="2">
    <location>
        <begin position="430"/>
        <end position="448"/>
    </location>
</feature>
<dbReference type="AlphaFoldDB" id="A0A225CV46"/>
<evidence type="ECO:0000259" key="4">
    <source>
        <dbReference type="Pfam" id="PF25967"/>
    </source>
</evidence>
<feature type="compositionally biased region" description="Low complexity" evidence="2">
    <location>
        <begin position="385"/>
        <end position="400"/>
    </location>
</feature>
<dbReference type="Pfam" id="PF25967">
    <property type="entry name" value="RND-MFP_C"/>
    <property type="match status" value="1"/>
</dbReference>
<evidence type="ECO:0000313" key="8">
    <source>
        <dbReference type="Proteomes" id="UP000214673"/>
    </source>
</evidence>
<evidence type="ECO:0000313" key="6">
    <source>
        <dbReference type="EMBL" id="OWJ84769.1"/>
    </source>
</evidence>
<organism evidence="6 7">
    <name type="scientific">Haematobacter missouriensis</name>
    <dbReference type="NCBI Taxonomy" id="366616"/>
    <lineage>
        <taxon>Bacteria</taxon>
        <taxon>Pseudomonadati</taxon>
        <taxon>Pseudomonadota</taxon>
        <taxon>Alphaproteobacteria</taxon>
        <taxon>Rhodobacterales</taxon>
        <taxon>Paracoccaceae</taxon>
        <taxon>Haematobacter</taxon>
    </lineage>
</organism>
<evidence type="ECO:0000259" key="3">
    <source>
        <dbReference type="Pfam" id="PF25954"/>
    </source>
</evidence>
<dbReference type="GO" id="GO:0015562">
    <property type="term" value="F:efflux transmembrane transporter activity"/>
    <property type="evidence" value="ECO:0007669"/>
    <property type="project" value="TreeGrafter"/>
</dbReference>
<proteinExistence type="inferred from homology"/>
<sequence>MIKRLVIAVILLAIIVGGLVGFNLFRSKMIADFFANRQVPPAAVAVYEVKPVTWSPVIEAIGTANASQGVQLTVEAAGIVREILFTANDKVSHGSTLLRLDSRVRAADVEAARTQVDLTNQTLARNQELQSRGVATSASLEEAQASARAAEAQLASAIALLDQTNVDAPFSGMIGIPRVDLGQYLAPGTEVATLQDLETMRVDFTVPEQRLRELAINQHLDVWAGGMTEGLPGQVTGIDPRVDPQSRLVSVRGSVANPGQQLTPGQFVRIAVALPQETGVIAVPLTSVVSSLYGDYVYLVQPKQDNAQQLEVRQSFVTIGRRSGPVAEIVSGVKDGDRVVTSGQNRLSNGQPAEINNAINPAVQETEAYIRSGSVGRNPVDSDATEAGTEAGQAAPASGNGPNGNGGSSTAGTGTPSTGAQGPAADRDGAAGGGSAGGGATGGGTSGQ</sequence>
<dbReference type="SUPFAM" id="SSF111369">
    <property type="entry name" value="HlyD-like secretion proteins"/>
    <property type="match status" value="1"/>
</dbReference>
<dbReference type="InterPro" id="IPR058792">
    <property type="entry name" value="Beta-barrel_RND_2"/>
</dbReference>
<dbReference type="PANTHER" id="PTHR30469">
    <property type="entry name" value="MULTIDRUG RESISTANCE PROTEIN MDTA"/>
    <property type="match status" value="1"/>
</dbReference>
<dbReference type="InterPro" id="IPR058627">
    <property type="entry name" value="MdtA-like_C"/>
</dbReference>
<dbReference type="GO" id="GO:1990281">
    <property type="term" value="C:efflux pump complex"/>
    <property type="evidence" value="ECO:0007669"/>
    <property type="project" value="TreeGrafter"/>
</dbReference>
<keyword evidence="8" id="KW-1185">Reference proteome</keyword>
<dbReference type="Proteomes" id="UP000196640">
    <property type="component" value="Unassembled WGS sequence"/>
</dbReference>
<evidence type="ECO:0000256" key="2">
    <source>
        <dbReference type="SAM" id="MobiDB-lite"/>
    </source>
</evidence>